<evidence type="ECO:0000256" key="1">
    <source>
        <dbReference type="SAM" id="Phobius"/>
    </source>
</evidence>
<reference evidence="2 3" key="1">
    <citation type="submission" date="2017-08" db="EMBL/GenBank/DDBJ databases">
        <title>Genomic and metabolic characterisation of spoilage-associated Pseudomonas species.</title>
        <authorList>
            <person name="Stanborough T."/>
            <person name="Fegan N."/>
            <person name="Powell S.M."/>
            <person name="Singh T."/>
            <person name="Tamplin M.L."/>
            <person name="Chandry P.S."/>
        </authorList>
    </citation>
    <scope>NUCLEOTIDE SEQUENCE [LARGE SCALE GENOMIC DNA]</scope>
    <source>
        <strain evidence="2 3">L1802</strain>
    </source>
</reference>
<proteinExistence type="predicted"/>
<protein>
    <submittedName>
        <fullName evidence="2">Uncharacterized protein</fullName>
    </submittedName>
</protein>
<accession>A0A266NAB1</accession>
<sequence>MMKIRCKTPGCGHTEKTNLELFIKILGGALPMGGFQAWRYYLFAGTGFALTIVTAIITGGIALLVFKDEIVTWIVNRGYKCPRCESVDWEA</sequence>
<organism evidence="2 3">
    <name type="scientific">Pseudomonas lundensis</name>
    <dbReference type="NCBI Taxonomy" id="86185"/>
    <lineage>
        <taxon>Bacteria</taxon>
        <taxon>Pseudomonadati</taxon>
        <taxon>Pseudomonadota</taxon>
        <taxon>Gammaproteobacteria</taxon>
        <taxon>Pseudomonadales</taxon>
        <taxon>Pseudomonadaceae</taxon>
        <taxon>Pseudomonas</taxon>
    </lineage>
</organism>
<evidence type="ECO:0000313" key="2">
    <source>
        <dbReference type="EMBL" id="OZY58725.1"/>
    </source>
</evidence>
<keyword evidence="1" id="KW-0472">Membrane</keyword>
<feature type="transmembrane region" description="Helical" evidence="1">
    <location>
        <begin position="21"/>
        <end position="41"/>
    </location>
</feature>
<name>A0A266NAB1_9PSED</name>
<keyword evidence="1" id="KW-1133">Transmembrane helix</keyword>
<gene>
    <name evidence="2" type="ORF">CJF39_14740</name>
</gene>
<dbReference type="AlphaFoldDB" id="A0A266NAB1"/>
<comment type="caution">
    <text evidence="2">The sequence shown here is derived from an EMBL/GenBank/DDBJ whole genome shotgun (WGS) entry which is preliminary data.</text>
</comment>
<dbReference type="OrthoDB" id="7042020at2"/>
<evidence type="ECO:0000313" key="3">
    <source>
        <dbReference type="Proteomes" id="UP000215788"/>
    </source>
</evidence>
<feature type="transmembrane region" description="Helical" evidence="1">
    <location>
        <begin position="47"/>
        <end position="66"/>
    </location>
</feature>
<keyword evidence="1" id="KW-0812">Transmembrane</keyword>
<dbReference type="Proteomes" id="UP000215788">
    <property type="component" value="Unassembled WGS sequence"/>
</dbReference>
<dbReference type="EMBL" id="NQKI01000023">
    <property type="protein sequence ID" value="OZY58725.1"/>
    <property type="molecule type" value="Genomic_DNA"/>
</dbReference>